<organism evidence="3 4">
    <name type="scientific">Angiostrongylus cantonensis</name>
    <name type="common">Rat lungworm</name>
    <dbReference type="NCBI Taxonomy" id="6313"/>
    <lineage>
        <taxon>Eukaryota</taxon>
        <taxon>Metazoa</taxon>
        <taxon>Ecdysozoa</taxon>
        <taxon>Nematoda</taxon>
        <taxon>Chromadorea</taxon>
        <taxon>Rhabditida</taxon>
        <taxon>Rhabditina</taxon>
        <taxon>Rhabditomorpha</taxon>
        <taxon>Strongyloidea</taxon>
        <taxon>Metastrongylidae</taxon>
        <taxon>Angiostrongylus</taxon>
    </lineage>
</organism>
<proteinExistence type="predicted"/>
<evidence type="ECO:0000256" key="1">
    <source>
        <dbReference type="ARBA" id="ARBA00023157"/>
    </source>
</evidence>
<dbReference type="STRING" id="6313.A0A0K0D9B1"/>
<evidence type="ECO:0000259" key="2">
    <source>
        <dbReference type="Pfam" id="PF00431"/>
    </source>
</evidence>
<dbReference type="SUPFAM" id="SSF49854">
    <property type="entry name" value="Spermadhesin, CUB domain"/>
    <property type="match status" value="1"/>
</dbReference>
<name>A0A0K0D9B1_ANGCA</name>
<protein>
    <submittedName>
        <fullName evidence="4">CUB domain-containing protein</fullName>
    </submittedName>
</protein>
<dbReference type="WBParaSite" id="ACAC_0000670001-mRNA-1">
    <property type="protein sequence ID" value="ACAC_0000670001-mRNA-1"/>
    <property type="gene ID" value="ACAC_0000670001"/>
</dbReference>
<dbReference type="InterPro" id="IPR000859">
    <property type="entry name" value="CUB_dom"/>
</dbReference>
<keyword evidence="1" id="KW-1015">Disulfide bond</keyword>
<keyword evidence="3" id="KW-1185">Reference proteome</keyword>
<evidence type="ECO:0000313" key="3">
    <source>
        <dbReference type="Proteomes" id="UP000035642"/>
    </source>
</evidence>
<dbReference type="AlphaFoldDB" id="A0A0K0D9B1"/>
<evidence type="ECO:0000313" key="4">
    <source>
        <dbReference type="WBParaSite" id="ACAC_0000670001-mRNA-1"/>
    </source>
</evidence>
<dbReference type="Proteomes" id="UP000035642">
    <property type="component" value="Unassembled WGS sequence"/>
</dbReference>
<reference evidence="3" key="1">
    <citation type="submission" date="2012-09" db="EMBL/GenBank/DDBJ databases">
        <authorList>
            <person name="Martin A.A."/>
        </authorList>
    </citation>
    <scope>NUCLEOTIDE SEQUENCE</scope>
</reference>
<dbReference type="Pfam" id="PF00431">
    <property type="entry name" value="CUB"/>
    <property type="match status" value="1"/>
</dbReference>
<dbReference type="InterPro" id="IPR035914">
    <property type="entry name" value="Sperma_CUB_dom_sf"/>
</dbReference>
<dbReference type="Gene3D" id="2.60.120.290">
    <property type="entry name" value="Spermadhesin, CUB domain"/>
    <property type="match status" value="1"/>
</dbReference>
<sequence length="70" mass="7750">MFVAFSTKDCCDKVEIYDGPNATFPKLATLSGRGMANTTYHSNQQSMFFTFCADLTKNNSGISAFYTQLT</sequence>
<reference evidence="4" key="2">
    <citation type="submission" date="2017-02" db="UniProtKB">
        <authorList>
            <consortium name="WormBaseParasite"/>
        </authorList>
    </citation>
    <scope>IDENTIFICATION</scope>
</reference>
<feature type="domain" description="CUB" evidence="2">
    <location>
        <begin position="7"/>
        <end position="66"/>
    </location>
</feature>
<accession>A0A0K0D9B1</accession>